<organism evidence="1 2">
    <name type="scientific">Escherichia coli 97.0246</name>
    <dbReference type="NCBI Taxonomy" id="869670"/>
    <lineage>
        <taxon>Bacteria</taxon>
        <taxon>Pseudomonadati</taxon>
        <taxon>Pseudomonadota</taxon>
        <taxon>Gammaproteobacteria</taxon>
        <taxon>Enterobacterales</taxon>
        <taxon>Enterobacteriaceae</taxon>
        <taxon>Escherichia</taxon>
    </lineage>
</organism>
<evidence type="ECO:0000313" key="2">
    <source>
        <dbReference type="Proteomes" id="UP000004454"/>
    </source>
</evidence>
<proteinExistence type="predicted"/>
<accession>A0A8E0FSN6</accession>
<dbReference type="Proteomes" id="UP000004454">
    <property type="component" value="Unassembled WGS sequence"/>
</dbReference>
<evidence type="ECO:0000313" key="1">
    <source>
        <dbReference type="EMBL" id="EIG95671.1"/>
    </source>
</evidence>
<reference evidence="1 2" key="1">
    <citation type="submission" date="2011-12" db="EMBL/GenBank/DDBJ databases">
        <authorList>
            <person name="Brinkac L."/>
            <person name="Radune D."/>
            <person name="Sanka R."/>
            <person name="Selengut J."/>
            <person name="DebRoy C."/>
            <person name="Feng P."/>
            <person name="Fratamico P.M."/>
            <person name="Kapur V."/>
            <person name="Kariyawasam S."/>
            <person name="Losada L."/>
            <person name="Nierman W.C."/>
            <person name="Nelson K."/>
        </authorList>
    </citation>
    <scope>NUCLEOTIDE SEQUENCE [LARGE SCALE GENOMIC DNA]</scope>
    <source>
        <strain evidence="1 2">97.0246</strain>
    </source>
</reference>
<gene>
    <name evidence="1" type="ORF">EC970246_5619</name>
</gene>
<sequence length="42" mass="4900">MCPFQAISFLSLHASFPSYWFLVEKKTVITKCAITVKQYRES</sequence>
<comment type="caution">
    <text evidence="1">The sequence shown here is derived from an EMBL/GenBank/DDBJ whole genome shotgun (WGS) entry which is preliminary data.</text>
</comment>
<dbReference type="AlphaFoldDB" id="A0A8E0FSN6"/>
<protein>
    <submittedName>
        <fullName evidence="1">Uncharacterized protein</fullName>
    </submittedName>
</protein>
<dbReference type="EMBL" id="AEZJ02000004">
    <property type="protein sequence ID" value="EIG95671.1"/>
    <property type="molecule type" value="Genomic_DNA"/>
</dbReference>
<name>A0A8E0FSN6_ECOLX</name>